<dbReference type="AlphaFoldDB" id="A0A812XDZ9"/>
<protein>
    <submittedName>
        <fullName evidence="1">Uncharacterized protein</fullName>
    </submittedName>
</protein>
<comment type="caution">
    <text evidence="1">The sequence shown here is derived from an EMBL/GenBank/DDBJ whole genome shotgun (WGS) entry which is preliminary data.</text>
</comment>
<keyword evidence="2" id="KW-1185">Reference proteome</keyword>
<evidence type="ECO:0000313" key="1">
    <source>
        <dbReference type="EMBL" id="CAE7723956.1"/>
    </source>
</evidence>
<dbReference type="EMBL" id="CAJNIZ010045562">
    <property type="protein sequence ID" value="CAE7723956.1"/>
    <property type="molecule type" value="Genomic_DNA"/>
</dbReference>
<name>A0A812XDZ9_SYMPI</name>
<dbReference type="Proteomes" id="UP000649617">
    <property type="component" value="Unassembled WGS sequence"/>
</dbReference>
<gene>
    <name evidence="1" type="ORF">SPIL2461_LOCUS20680</name>
</gene>
<sequence length="237" mass="26901">MHDVDDYESTKLTPNADSRFQSFEDLNGALGSLGHNMKTSKKQPPASSRKIQGVIINTDAQRITLTPCPQRVRRWLSNFLTGRLFGKVGRAPLKAIFAMAHSNRSQLDKPTRLAFYALLNIIQHCKPIATTTTHYRLHSRILPSYTPTHTTWQTMSDFVQVMTCPRTRLHHSGEWLGCSNFPNGGDSWAWYFQGRLPQQILQQFSSTTAFIYLLEAWVAIIAPLICEPLLGNFHIQC</sequence>
<evidence type="ECO:0000313" key="2">
    <source>
        <dbReference type="Proteomes" id="UP000649617"/>
    </source>
</evidence>
<organism evidence="1 2">
    <name type="scientific">Symbiodinium pilosum</name>
    <name type="common">Dinoflagellate</name>
    <dbReference type="NCBI Taxonomy" id="2952"/>
    <lineage>
        <taxon>Eukaryota</taxon>
        <taxon>Sar</taxon>
        <taxon>Alveolata</taxon>
        <taxon>Dinophyceae</taxon>
        <taxon>Suessiales</taxon>
        <taxon>Symbiodiniaceae</taxon>
        <taxon>Symbiodinium</taxon>
    </lineage>
</organism>
<reference evidence="1" key="1">
    <citation type="submission" date="2021-02" db="EMBL/GenBank/DDBJ databases">
        <authorList>
            <person name="Dougan E. K."/>
            <person name="Rhodes N."/>
            <person name="Thang M."/>
            <person name="Chan C."/>
        </authorList>
    </citation>
    <scope>NUCLEOTIDE SEQUENCE</scope>
</reference>
<proteinExistence type="predicted"/>
<accession>A0A812XDZ9</accession>